<gene>
    <name evidence="1" type="ORF">FSO04_23785</name>
</gene>
<dbReference type="EMBL" id="VOSW01000046">
    <property type="protein sequence ID" value="KAE8757519.1"/>
    <property type="molecule type" value="Genomic_DNA"/>
</dbReference>
<protein>
    <submittedName>
        <fullName evidence="1">Uncharacterized protein</fullName>
    </submittedName>
</protein>
<dbReference type="AlphaFoldDB" id="A0A6N6WC23"/>
<sequence length="74" mass="8498">MVSEFNSDRIRASTKRLVSRCCGADWQAIALKFGRFAALEFEDYQERAVAHPGAARRASLWSHLKKIVLKGYRR</sequence>
<dbReference type="Pfam" id="PF15586">
    <property type="entry name" value="Imm8"/>
    <property type="match status" value="1"/>
</dbReference>
<dbReference type="Proteomes" id="UP000463700">
    <property type="component" value="Unassembled WGS sequence"/>
</dbReference>
<comment type="caution">
    <text evidence="1">The sequence shown here is derived from an EMBL/GenBank/DDBJ whole genome shotgun (WGS) entry which is preliminary data.</text>
</comment>
<evidence type="ECO:0000313" key="1">
    <source>
        <dbReference type="EMBL" id="KAE8757519.1"/>
    </source>
</evidence>
<reference evidence="1 2" key="1">
    <citation type="journal article" date="2020" name="Int. J. Syst. Evol. Microbiol.">
        <title>Paraburkholderia madseniana sp. nov., a phenolic acid-degrading bacterium isolated from acidic forest soil.</title>
        <authorList>
            <person name="Wilhelm R.C."/>
            <person name="Murphy S.J.L."/>
            <person name="Feriancek N.M."/>
            <person name="Karasz D.C."/>
            <person name="DeRito C.M."/>
            <person name="Newman J.D."/>
            <person name="Buckley D.H."/>
        </authorList>
    </citation>
    <scope>NUCLEOTIDE SEQUENCE [LARGE SCALE GENOMIC DNA]</scope>
    <source>
        <strain evidence="1 2">RP11</strain>
    </source>
</reference>
<proteinExistence type="predicted"/>
<accession>A0A6N6WC23</accession>
<name>A0A6N6WC23_9BURK</name>
<evidence type="ECO:0000313" key="2">
    <source>
        <dbReference type="Proteomes" id="UP000463700"/>
    </source>
</evidence>
<organism evidence="1 2">
    <name type="scientific">Paraburkholderia madseniana</name>
    <dbReference type="NCBI Taxonomy" id="2599607"/>
    <lineage>
        <taxon>Bacteria</taxon>
        <taxon>Pseudomonadati</taxon>
        <taxon>Pseudomonadota</taxon>
        <taxon>Betaproteobacteria</taxon>
        <taxon>Burkholderiales</taxon>
        <taxon>Burkholderiaceae</taxon>
        <taxon>Paraburkholderia</taxon>
    </lineage>
</organism>
<dbReference type="InterPro" id="IPR028964">
    <property type="entry name" value="Imm8"/>
</dbReference>